<feature type="transmembrane region" description="Helical" evidence="7">
    <location>
        <begin position="86"/>
        <end position="106"/>
    </location>
</feature>
<dbReference type="RefSeq" id="WP_062419604.1">
    <property type="nucleotide sequence ID" value="NZ_BBXZ01000172.1"/>
</dbReference>
<comment type="subcellular location">
    <subcellularLocation>
        <location evidence="1">Cell membrane</location>
        <topology evidence="1">Multi-pass membrane protein</topology>
    </subcellularLocation>
</comment>
<dbReference type="PANTHER" id="PTHR47089">
    <property type="entry name" value="ABC TRANSPORTER, PERMEASE PROTEIN"/>
    <property type="match status" value="1"/>
</dbReference>
<accession>A0A0M8JPT5</accession>
<dbReference type="GO" id="GO:0005886">
    <property type="term" value="C:plasma membrane"/>
    <property type="evidence" value="ECO:0007669"/>
    <property type="project" value="UniProtKB-SubCell"/>
</dbReference>
<feature type="transmembrane region" description="Helical" evidence="7">
    <location>
        <begin position="12"/>
        <end position="35"/>
    </location>
</feature>
<gene>
    <name evidence="8" type="ORF">LSAC_03219</name>
</gene>
<proteinExistence type="predicted"/>
<keyword evidence="3 7" id="KW-0812">Transmembrane</keyword>
<sequence>MSKFMNSMRGILQRSFTLGLSILMAILVGSIIMLIDNHNPIEVYRLLLEGAFGSTRGLFITMQRATPLIFTAIASTLAFRTGVFNVGVEGQFFIGAIVGTWVGYAFQMPAVIHLPLTLLAGFIGGAAWAYFPTVMRQKLGVNEIITTIMTNYIATFLISYLTNYPMRASATTPETPPVQVTARLPQFVEISKEFGKGSQAHVGIFIALAVVVIMWFIFRRTKLGYEWRMVGLSHMFSEFGGVNLNRTFISGMLVSGGIAGLGGIVEILGVWREYKNLFAVGFGFRGNLASLLGGQTVIGSTVAAIFYGGMESGALSLEWGAGVPRQLIDIIVGLVIFFMAAEGMWDFLRRRKAAAKSGGDAPTAGQTPAKPAEKTEAAGQAAQAK</sequence>
<evidence type="ECO:0000256" key="3">
    <source>
        <dbReference type="ARBA" id="ARBA00022692"/>
    </source>
</evidence>
<feature type="transmembrane region" description="Helical" evidence="7">
    <location>
        <begin position="248"/>
        <end position="268"/>
    </location>
</feature>
<feature type="transmembrane region" description="Helical" evidence="7">
    <location>
        <begin position="288"/>
        <end position="307"/>
    </location>
</feature>
<feature type="transmembrane region" description="Helical" evidence="7">
    <location>
        <begin position="112"/>
        <end position="131"/>
    </location>
</feature>
<reference evidence="8" key="1">
    <citation type="journal article" date="2015" name="Genome Announc.">
        <title>Draft Genome Sequences of Anaerolinea thermolimosa IMO-1, Bellilinea caldifistulae GOMI-1, Leptolinea tardivitalis YMTK-2, Levilinea saccharolytica KIBI-1, Longilinea arvoryzae KOME-1, Previously Described as Members of the Class Anaerolineae (Chloroflexi).</title>
        <authorList>
            <person name="Matsuura N."/>
            <person name="Tourlousse M.D."/>
            <person name="Ohashi A."/>
            <person name="Hugenholtz P."/>
            <person name="Sekiguchi Y."/>
        </authorList>
    </citation>
    <scope>NUCLEOTIDE SEQUENCE</scope>
    <source>
        <strain evidence="8">KIBI-1</strain>
    </source>
</reference>
<dbReference type="GO" id="GO:0022857">
    <property type="term" value="F:transmembrane transporter activity"/>
    <property type="evidence" value="ECO:0007669"/>
    <property type="project" value="InterPro"/>
</dbReference>
<protein>
    <submittedName>
        <fullName evidence="8">ABC-type uncharacterized transport system, permease component</fullName>
    </submittedName>
</protein>
<evidence type="ECO:0000256" key="4">
    <source>
        <dbReference type="ARBA" id="ARBA00022989"/>
    </source>
</evidence>
<evidence type="ECO:0000256" key="7">
    <source>
        <dbReference type="SAM" id="Phobius"/>
    </source>
</evidence>
<evidence type="ECO:0000256" key="6">
    <source>
        <dbReference type="SAM" id="MobiDB-lite"/>
    </source>
</evidence>
<dbReference type="OrthoDB" id="45037at2"/>
<evidence type="ECO:0000256" key="1">
    <source>
        <dbReference type="ARBA" id="ARBA00004651"/>
    </source>
</evidence>
<feature type="region of interest" description="Disordered" evidence="6">
    <location>
        <begin position="357"/>
        <end position="385"/>
    </location>
</feature>
<keyword evidence="4 7" id="KW-1133">Transmembrane helix</keyword>
<dbReference type="AlphaFoldDB" id="A0A0M8JPT5"/>
<evidence type="ECO:0000256" key="2">
    <source>
        <dbReference type="ARBA" id="ARBA00022475"/>
    </source>
</evidence>
<keyword evidence="2" id="KW-1003">Cell membrane</keyword>
<evidence type="ECO:0000313" key="8">
    <source>
        <dbReference type="EMBL" id="GAP19317.1"/>
    </source>
</evidence>
<feature type="transmembrane region" description="Helical" evidence="7">
    <location>
        <begin position="327"/>
        <end position="348"/>
    </location>
</feature>
<dbReference type="InterPro" id="IPR001851">
    <property type="entry name" value="ABC_transp_permease"/>
</dbReference>
<evidence type="ECO:0000256" key="5">
    <source>
        <dbReference type="ARBA" id="ARBA00023136"/>
    </source>
</evidence>
<dbReference type="CDD" id="cd06580">
    <property type="entry name" value="TM_PBP1_transp_TpRbsC_like"/>
    <property type="match status" value="1"/>
</dbReference>
<feature type="transmembrane region" description="Helical" evidence="7">
    <location>
        <begin position="143"/>
        <end position="161"/>
    </location>
</feature>
<feature type="transmembrane region" description="Helical" evidence="7">
    <location>
        <begin position="200"/>
        <end position="218"/>
    </location>
</feature>
<keyword evidence="5 7" id="KW-0472">Membrane</keyword>
<dbReference type="EMBL" id="DF967975">
    <property type="protein sequence ID" value="GAP19317.1"/>
    <property type="molecule type" value="Genomic_DNA"/>
</dbReference>
<name>A0A0M8JPT5_9CHLR</name>
<dbReference type="PANTHER" id="PTHR47089:SF1">
    <property type="entry name" value="GUANOSINE ABC TRANSPORTER PERMEASE PROTEIN NUPP"/>
    <property type="match status" value="1"/>
</dbReference>
<dbReference type="Pfam" id="PF02653">
    <property type="entry name" value="BPD_transp_2"/>
    <property type="match status" value="1"/>
</dbReference>
<organism evidence="8">
    <name type="scientific">Levilinea saccharolytica</name>
    <dbReference type="NCBI Taxonomy" id="229921"/>
    <lineage>
        <taxon>Bacteria</taxon>
        <taxon>Bacillati</taxon>
        <taxon>Chloroflexota</taxon>
        <taxon>Anaerolineae</taxon>
        <taxon>Anaerolineales</taxon>
        <taxon>Anaerolineaceae</taxon>
        <taxon>Levilinea</taxon>
    </lineage>
</organism>